<keyword evidence="9" id="KW-0408">Iron</keyword>
<evidence type="ECO:0000256" key="3">
    <source>
        <dbReference type="ARBA" id="ARBA00010031"/>
    </source>
</evidence>
<dbReference type="PROSITE" id="PS52012">
    <property type="entry name" value="CFEM"/>
    <property type="match status" value="1"/>
</dbReference>
<keyword evidence="8" id="KW-0449">Lipoprotein</keyword>
<keyword evidence="9" id="KW-0349">Heme</keyword>
<protein>
    <recommendedName>
        <fullName evidence="12">CFEM domain-containing protein</fullName>
    </recommendedName>
</protein>
<evidence type="ECO:0000256" key="9">
    <source>
        <dbReference type="PROSITE-ProRule" id="PRU01356"/>
    </source>
</evidence>
<dbReference type="GO" id="GO:0031505">
    <property type="term" value="P:fungal-type cell wall organization"/>
    <property type="evidence" value="ECO:0007669"/>
    <property type="project" value="InterPro"/>
</dbReference>
<keyword evidence="9" id="KW-0479">Metal-binding</keyword>
<dbReference type="PANTHER" id="PTHR35523">
    <property type="entry name" value="CELL WALL PROTEIN SED1"/>
    <property type="match status" value="1"/>
</dbReference>
<evidence type="ECO:0000256" key="5">
    <source>
        <dbReference type="ARBA" id="ARBA00022622"/>
    </source>
</evidence>
<dbReference type="OrthoDB" id="4094614at2759"/>
<dbReference type="InterPro" id="IPR038843">
    <property type="entry name" value="Sed1/Spi1"/>
</dbReference>
<feature type="domain" description="CFEM" evidence="12">
    <location>
        <begin position="19"/>
        <end position="128"/>
    </location>
</feature>
<proteinExistence type="inferred from homology"/>
<dbReference type="GO" id="GO:0009277">
    <property type="term" value="C:fungal-type cell wall"/>
    <property type="evidence" value="ECO:0007669"/>
    <property type="project" value="TreeGrafter"/>
</dbReference>
<evidence type="ECO:0000313" key="14">
    <source>
        <dbReference type="Proteomes" id="UP000803844"/>
    </source>
</evidence>
<evidence type="ECO:0000256" key="11">
    <source>
        <dbReference type="SAM" id="SignalP"/>
    </source>
</evidence>
<keyword evidence="5" id="KW-0325">Glycoprotein</keyword>
<reference evidence="13" key="1">
    <citation type="journal article" date="2020" name="Phytopathology">
        <title>Genome sequence of the chestnut blight fungus Cryphonectria parasitica EP155: A fundamental resource for an archetypical invasive plant pathogen.</title>
        <authorList>
            <person name="Crouch J.A."/>
            <person name="Dawe A."/>
            <person name="Aerts A."/>
            <person name="Barry K."/>
            <person name="Churchill A.C.L."/>
            <person name="Grimwood J."/>
            <person name="Hillman B."/>
            <person name="Milgroom M.G."/>
            <person name="Pangilinan J."/>
            <person name="Smith M."/>
            <person name="Salamov A."/>
            <person name="Schmutz J."/>
            <person name="Yadav J."/>
            <person name="Grigoriev I.V."/>
            <person name="Nuss D."/>
        </authorList>
    </citation>
    <scope>NUCLEOTIDE SEQUENCE</scope>
    <source>
        <strain evidence="13">EP155</strain>
    </source>
</reference>
<feature type="disulfide bond" evidence="9">
    <location>
        <begin position="70"/>
        <end position="103"/>
    </location>
</feature>
<dbReference type="GeneID" id="63836997"/>
<evidence type="ECO:0000256" key="7">
    <source>
        <dbReference type="ARBA" id="ARBA00023157"/>
    </source>
</evidence>
<evidence type="ECO:0000259" key="12">
    <source>
        <dbReference type="PROSITE" id="PS52012"/>
    </source>
</evidence>
<organism evidence="13 14">
    <name type="scientific">Cryphonectria parasitica (strain ATCC 38755 / EP155)</name>
    <dbReference type="NCBI Taxonomy" id="660469"/>
    <lineage>
        <taxon>Eukaryota</taxon>
        <taxon>Fungi</taxon>
        <taxon>Dikarya</taxon>
        <taxon>Ascomycota</taxon>
        <taxon>Pezizomycotina</taxon>
        <taxon>Sordariomycetes</taxon>
        <taxon>Sordariomycetidae</taxon>
        <taxon>Diaporthales</taxon>
        <taxon>Cryphonectriaceae</taxon>
        <taxon>Cryphonectria-Endothia species complex</taxon>
        <taxon>Cryphonectria</taxon>
    </lineage>
</organism>
<sequence length="215" mass="22041">MKSYALAVLSLAALAAAQNGPPPTGAPPSLDDLEALEESYDSQFPECPHDCWLPAAASVGCEDNDFACACECEEEIQEAAASCYSSCSSSDLAAASSLSEAICSIQSLIEAGPPATTLAPPVSSSTGRWHHHHQASSSAGPVHKPKENDLLTSVVDCFVTVCPEPTTFTVNNVCYTATSSNQAITVTDCPCTIEVASATPAPNGAHAVATGKIVV</sequence>
<keyword evidence="5" id="KW-0472">Membrane</keyword>
<comment type="caution">
    <text evidence="9">Lacks conserved residue(s) required for the propagation of feature annotation.</text>
</comment>
<comment type="caution">
    <text evidence="13">The sequence shown here is derived from an EMBL/GenBank/DDBJ whole genome shotgun (WGS) entry which is preliminary data.</text>
</comment>
<feature type="non-terminal residue" evidence="13">
    <location>
        <position position="215"/>
    </location>
</feature>
<comment type="subcellular location">
    <subcellularLocation>
        <location evidence="1">Membrane</location>
        <topology evidence="1">Lipid-anchor</topology>
        <topology evidence="1">GPI-anchor</topology>
    </subcellularLocation>
    <subcellularLocation>
        <location evidence="2">Secreted</location>
    </subcellularLocation>
</comment>
<dbReference type="SMART" id="SM00747">
    <property type="entry name" value="CFEM"/>
    <property type="match status" value="1"/>
</dbReference>
<feature type="disulfide bond" evidence="9">
    <location>
        <begin position="61"/>
        <end position="68"/>
    </location>
</feature>
<dbReference type="InterPro" id="IPR008427">
    <property type="entry name" value="Extracellular_membr_CFEM_dom"/>
</dbReference>
<feature type="disulfide bond" evidence="9">
    <location>
        <begin position="47"/>
        <end position="87"/>
    </location>
</feature>
<evidence type="ECO:0000256" key="8">
    <source>
        <dbReference type="ARBA" id="ARBA00023288"/>
    </source>
</evidence>
<evidence type="ECO:0000313" key="13">
    <source>
        <dbReference type="EMBL" id="KAF3760623.1"/>
    </source>
</evidence>
<keyword evidence="4" id="KW-0964">Secreted</keyword>
<feature type="signal peptide" evidence="11">
    <location>
        <begin position="1"/>
        <end position="17"/>
    </location>
</feature>
<feature type="binding site" description="axial binding residue" evidence="9">
    <location>
        <position position="65"/>
    </location>
    <ligand>
        <name>heme</name>
        <dbReference type="ChEBI" id="CHEBI:30413"/>
    </ligand>
    <ligandPart>
        <name>Fe</name>
        <dbReference type="ChEBI" id="CHEBI:18248"/>
    </ligandPart>
</feature>
<dbReference type="GO" id="GO:0098552">
    <property type="term" value="C:side of membrane"/>
    <property type="evidence" value="ECO:0007669"/>
    <property type="project" value="UniProtKB-KW"/>
</dbReference>
<dbReference type="Proteomes" id="UP000803844">
    <property type="component" value="Unassembled WGS sequence"/>
</dbReference>
<accession>A0A9P5CIM6</accession>
<evidence type="ECO:0000256" key="1">
    <source>
        <dbReference type="ARBA" id="ARBA00004589"/>
    </source>
</evidence>
<evidence type="ECO:0000256" key="10">
    <source>
        <dbReference type="SAM" id="MobiDB-lite"/>
    </source>
</evidence>
<feature type="region of interest" description="Disordered" evidence="10">
    <location>
        <begin position="116"/>
        <end position="144"/>
    </location>
</feature>
<dbReference type="GO" id="GO:0005576">
    <property type="term" value="C:extracellular region"/>
    <property type="evidence" value="ECO:0007669"/>
    <property type="project" value="UniProtKB-SubCell"/>
</dbReference>
<dbReference type="PANTHER" id="PTHR35523:SF1">
    <property type="entry name" value="CELL WALL PROTEIN SED1"/>
    <property type="match status" value="1"/>
</dbReference>
<keyword evidence="6 11" id="KW-0732">Signal</keyword>
<dbReference type="GO" id="GO:0046872">
    <property type="term" value="F:metal ion binding"/>
    <property type="evidence" value="ECO:0007669"/>
    <property type="project" value="UniProtKB-UniRule"/>
</dbReference>
<dbReference type="EMBL" id="MU032352">
    <property type="protein sequence ID" value="KAF3760623.1"/>
    <property type="molecule type" value="Genomic_DNA"/>
</dbReference>
<dbReference type="RefSeq" id="XP_040771602.1">
    <property type="nucleotide sequence ID" value="XM_040919868.1"/>
</dbReference>
<evidence type="ECO:0000256" key="6">
    <source>
        <dbReference type="ARBA" id="ARBA00022729"/>
    </source>
</evidence>
<keyword evidence="7 9" id="KW-1015">Disulfide bond</keyword>
<dbReference type="Pfam" id="PF05730">
    <property type="entry name" value="CFEM"/>
    <property type="match status" value="1"/>
</dbReference>
<evidence type="ECO:0000256" key="4">
    <source>
        <dbReference type="ARBA" id="ARBA00022525"/>
    </source>
</evidence>
<dbReference type="GO" id="GO:0005199">
    <property type="term" value="F:structural constituent of cell wall"/>
    <property type="evidence" value="ECO:0007669"/>
    <property type="project" value="InterPro"/>
</dbReference>
<keyword evidence="5" id="KW-0336">GPI-anchor</keyword>
<name>A0A9P5CIM6_CRYP1</name>
<comment type="similarity">
    <text evidence="3">Belongs to the RBT5 family.</text>
</comment>
<keyword evidence="14" id="KW-1185">Reference proteome</keyword>
<dbReference type="AlphaFoldDB" id="A0A9P5CIM6"/>
<feature type="chain" id="PRO_5040109565" description="CFEM domain-containing protein" evidence="11">
    <location>
        <begin position="18"/>
        <end position="215"/>
    </location>
</feature>
<evidence type="ECO:0000256" key="2">
    <source>
        <dbReference type="ARBA" id="ARBA00004613"/>
    </source>
</evidence>
<gene>
    <name evidence="13" type="ORF">M406DRAFT_324405</name>
</gene>